<proteinExistence type="inferred from homology"/>
<dbReference type="PANTHER" id="PTHR33991">
    <property type="entry name" value="DNA REPAIR PROTEIN RECO"/>
    <property type="match status" value="1"/>
</dbReference>
<dbReference type="Proteomes" id="UP000779508">
    <property type="component" value="Unassembled WGS sequence"/>
</dbReference>
<evidence type="ECO:0000256" key="3">
    <source>
        <dbReference type="ARBA" id="ARBA00023204"/>
    </source>
</evidence>
<dbReference type="NCBIfam" id="TIGR00613">
    <property type="entry name" value="reco"/>
    <property type="match status" value="1"/>
</dbReference>
<name>A0ABS6FZK5_9FIRM</name>
<sequence>MLITTEGFILKNKKYGETDSILTIFTRKAGKINAIAKGARRPKSNLLAGIQPFCYSEFVLYKGRNLYTVSQCDAKEIFYPLREDLKKLSYAAYLVELVEAVITEGQTNNRLFNLFGKTLYLLKKDDVEINTIVRAFEIKLMNYSGYKPQLSGCVHCNRKEASSWKFSSTEGGIICPLCLSIDPYAMKIGSTTIKLATYLLTRDMVEIQRLKISSYLNDELKKILKQYILTHVSKYDFKSLEVAEKLE</sequence>
<reference evidence="6 7" key="1">
    <citation type="submission" date="2021-06" db="EMBL/GenBank/DDBJ databases">
        <authorList>
            <person name="Sun Q."/>
            <person name="Li D."/>
        </authorList>
    </citation>
    <scope>NUCLEOTIDE SEQUENCE [LARGE SCALE GENOMIC DNA]</scope>
    <source>
        <strain evidence="6 7">MSJ-5</strain>
    </source>
</reference>
<accession>A0ABS6FZK5</accession>
<dbReference type="InterPro" id="IPR022572">
    <property type="entry name" value="DNA_rep/recomb_RecO_N"/>
</dbReference>
<organism evidence="6 7">
    <name type="scientific">Alkaliphilus flagellatus</name>
    <dbReference type="NCBI Taxonomy" id="2841507"/>
    <lineage>
        <taxon>Bacteria</taxon>
        <taxon>Bacillati</taxon>
        <taxon>Bacillota</taxon>
        <taxon>Clostridia</taxon>
        <taxon>Peptostreptococcales</taxon>
        <taxon>Natronincolaceae</taxon>
        <taxon>Alkaliphilus</taxon>
    </lineage>
</organism>
<dbReference type="EMBL" id="JAHLQK010000001">
    <property type="protein sequence ID" value="MBU5675684.1"/>
    <property type="molecule type" value="Genomic_DNA"/>
</dbReference>
<evidence type="ECO:0000256" key="2">
    <source>
        <dbReference type="ARBA" id="ARBA00023172"/>
    </source>
</evidence>
<gene>
    <name evidence="4 6" type="primary">recO</name>
    <name evidence="6" type="ORF">KQI88_04575</name>
</gene>
<evidence type="ECO:0000313" key="7">
    <source>
        <dbReference type="Proteomes" id="UP000779508"/>
    </source>
</evidence>
<comment type="function">
    <text evidence="4">Involved in DNA repair and RecF pathway recombination.</text>
</comment>
<feature type="domain" description="DNA replication/recombination mediator RecO N-terminal" evidence="5">
    <location>
        <begin position="1"/>
        <end position="78"/>
    </location>
</feature>
<dbReference type="HAMAP" id="MF_00201">
    <property type="entry name" value="RecO"/>
    <property type="match status" value="1"/>
</dbReference>
<keyword evidence="2 4" id="KW-0233">DNA recombination</keyword>
<comment type="similarity">
    <text evidence="4">Belongs to the RecO family.</text>
</comment>
<dbReference type="Pfam" id="PF02565">
    <property type="entry name" value="RecO_C"/>
    <property type="match status" value="1"/>
</dbReference>
<dbReference type="InterPro" id="IPR003717">
    <property type="entry name" value="RecO"/>
</dbReference>
<comment type="caution">
    <text evidence="6">The sequence shown here is derived from an EMBL/GenBank/DDBJ whole genome shotgun (WGS) entry which is preliminary data.</text>
</comment>
<dbReference type="Pfam" id="PF11967">
    <property type="entry name" value="RecO_N"/>
    <property type="match status" value="1"/>
</dbReference>
<dbReference type="RefSeq" id="WP_216415144.1">
    <property type="nucleotide sequence ID" value="NZ_JAHLQK010000001.1"/>
</dbReference>
<protein>
    <recommendedName>
        <fullName evidence="4">DNA repair protein RecO</fullName>
    </recommendedName>
    <alternativeName>
        <fullName evidence="4">Recombination protein O</fullName>
    </alternativeName>
</protein>
<keyword evidence="7" id="KW-1185">Reference proteome</keyword>
<keyword evidence="3 4" id="KW-0234">DNA repair</keyword>
<dbReference type="PANTHER" id="PTHR33991:SF1">
    <property type="entry name" value="DNA REPAIR PROTEIN RECO"/>
    <property type="match status" value="1"/>
</dbReference>
<evidence type="ECO:0000313" key="6">
    <source>
        <dbReference type="EMBL" id="MBU5675684.1"/>
    </source>
</evidence>
<keyword evidence="1 4" id="KW-0227">DNA damage</keyword>
<evidence type="ECO:0000259" key="5">
    <source>
        <dbReference type="Pfam" id="PF11967"/>
    </source>
</evidence>
<evidence type="ECO:0000256" key="1">
    <source>
        <dbReference type="ARBA" id="ARBA00022763"/>
    </source>
</evidence>
<evidence type="ECO:0000256" key="4">
    <source>
        <dbReference type="HAMAP-Rule" id="MF_00201"/>
    </source>
</evidence>